<dbReference type="Proteomes" id="UP000622890">
    <property type="component" value="Unassembled WGS sequence"/>
</dbReference>
<dbReference type="Pfam" id="PF13180">
    <property type="entry name" value="PDZ_2"/>
    <property type="match status" value="1"/>
</dbReference>
<feature type="active site" description="Charge relay system" evidence="14">
    <location>
        <position position="146"/>
    </location>
</feature>
<evidence type="ECO:0000256" key="3">
    <source>
        <dbReference type="ARBA" id="ARBA00010541"/>
    </source>
</evidence>
<keyword evidence="6" id="KW-0645">Protease</keyword>
<dbReference type="NCBIfam" id="TIGR02037">
    <property type="entry name" value="degP_htrA_DO"/>
    <property type="match status" value="1"/>
</dbReference>
<keyword evidence="8" id="KW-0677">Repeat</keyword>
<dbReference type="InterPro" id="IPR011782">
    <property type="entry name" value="Pept_S1C_Do"/>
</dbReference>
<feature type="chain" id="PRO_5039059185" description="Probable periplasmic serine endoprotease DegP-like" evidence="16">
    <location>
        <begin position="24"/>
        <end position="498"/>
    </location>
</feature>
<feature type="active site" description="Charge relay system" evidence="14">
    <location>
        <position position="176"/>
    </location>
</feature>
<feature type="domain" description="PDZ" evidence="17">
    <location>
        <begin position="403"/>
        <end position="488"/>
    </location>
</feature>
<comment type="catalytic activity">
    <reaction evidence="1">
        <text>Acts on substrates that are at least partially unfolded. The cleavage site P1 residue is normally between a pair of hydrophobic residues, such as Val-|-Val.</text>
        <dbReference type="EC" id="3.4.21.107"/>
    </reaction>
</comment>
<dbReference type="GO" id="GO:0042597">
    <property type="term" value="C:periplasmic space"/>
    <property type="evidence" value="ECO:0007669"/>
    <property type="project" value="UniProtKB-SubCell"/>
</dbReference>
<evidence type="ECO:0000256" key="9">
    <source>
        <dbReference type="ARBA" id="ARBA00022764"/>
    </source>
</evidence>
<feature type="binding site" evidence="15">
    <location>
        <begin position="247"/>
        <end position="249"/>
    </location>
    <ligand>
        <name>substrate</name>
    </ligand>
</feature>
<gene>
    <name evidence="18" type="ORF">JJB74_08365</name>
</gene>
<feature type="binding site" evidence="15">
    <location>
        <position position="146"/>
    </location>
    <ligand>
        <name>substrate</name>
    </ligand>
</feature>
<evidence type="ECO:0000256" key="5">
    <source>
        <dbReference type="ARBA" id="ARBA00013958"/>
    </source>
</evidence>
<dbReference type="Pfam" id="PF13365">
    <property type="entry name" value="Trypsin_2"/>
    <property type="match status" value="1"/>
</dbReference>
<dbReference type="PRINTS" id="PR00834">
    <property type="entry name" value="PROTEASES2C"/>
</dbReference>
<evidence type="ECO:0000256" key="11">
    <source>
        <dbReference type="ARBA" id="ARBA00022825"/>
    </source>
</evidence>
<dbReference type="SMART" id="SM00228">
    <property type="entry name" value="PDZ"/>
    <property type="match status" value="2"/>
</dbReference>
<evidence type="ECO:0000259" key="17">
    <source>
        <dbReference type="PROSITE" id="PS50106"/>
    </source>
</evidence>
<feature type="binding site" evidence="15">
    <location>
        <position position="87"/>
    </location>
    <ligand>
        <name>substrate</name>
    </ligand>
</feature>
<dbReference type="PROSITE" id="PS50106">
    <property type="entry name" value="PDZ"/>
    <property type="match status" value="2"/>
</dbReference>
<dbReference type="Gene3D" id="2.30.42.10">
    <property type="match status" value="2"/>
</dbReference>
<evidence type="ECO:0000256" key="13">
    <source>
        <dbReference type="ARBA" id="ARBA00032850"/>
    </source>
</evidence>
<dbReference type="InterPro" id="IPR009003">
    <property type="entry name" value="Peptidase_S1_PA"/>
</dbReference>
<feature type="active site" description="Charge relay system" evidence="14">
    <location>
        <position position="249"/>
    </location>
</feature>
<proteinExistence type="inferred from homology"/>
<sequence>MKSSKIVAALIAAGVLATGSASAMGWHPSDWFSRPAAAQAAAAPQGAAATQPTATATPAAAIAPTTAPNYAAIVKRYGAAVVNINTEGMMKTAGQEMPPGAENDPFFQFFRGMPGFSRQMPQRVPVRGEGSGFIVGSDGIILTNAHVVRDAQEVMVKLTDRREYKAKVLGSDPKTDVAVLKIDAHDLPVVALGNPKALSVGDYVLAIGSPFGFEQSATSGIVSAKGRSLPGDGYVPFIQTDVAVNPGNSGGPLFDANGAVVGINSQIYSQTGGYQGLSFAIPIDVALQVKDQIVSTGHVDHARLGVAVQELNQTLANSFKLDQPDGALVASVEPDSPAAKAGLKPGDVIQSYNGNPINRSGDLPALVGMAKPGDVAKLGVWRDGRKETLNATLAAAQDKGDANAQASAAQGGKLGVAVRPLTPEERQEAKLAGGVLVEDAGGAAARAGIQPGDIIVSVNGNNVASVADLQKQVSRDNKQLAVLVQRGDQRIFLPVRLG</sequence>
<accession>A0A934SSE8</accession>
<dbReference type="PANTHER" id="PTHR22939:SF130">
    <property type="entry name" value="PERIPLASMIC SERINE ENDOPROTEASE DEGP-LIKE-RELATED"/>
    <property type="match status" value="1"/>
</dbReference>
<keyword evidence="19" id="KW-1185">Reference proteome</keyword>
<keyword evidence="10" id="KW-0378">Hydrolase</keyword>
<dbReference type="Gene3D" id="2.40.10.120">
    <property type="match status" value="1"/>
</dbReference>
<evidence type="ECO:0000256" key="1">
    <source>
        <dbReference type="ARBA" id="ARBA00001772"/>
    </source>
</evidence>
<feature type="signal peptide" evidence="16">
    <location>
        <begin position="1"/>
        <end position="23"/>
    </location>
</feature>
<keyword evidence="7 16" id="KW-0732">Signal</keyword>
<evidence type="ECO:0000256" key="8">
    <source>
        <dbReference type="ARBA" id="ARBA00022737"/>
    </source>
</evidence>
<feature type="binding site" evidence="15">
    <location>
        <position position="176"/>
    </location>
    <ligand>
        <name>substrate</name>
    </ligand>
</feature>
<dbReference type="EC" id="3.4.21.107" evidence="4"/>
<comment type="similarity">
    <text evidence="3">Belongs to the peptidase S1C family.</text>
</comment>
<evidence type="ECO:0000256" key="12">
    <source>
        <dbReference type="ARBA" id="ARBA00023016"/>
    </source>
</evidence>
<evidence type="ECO:0000256" key="7">
    <source>
        <dbReference type="ARBA" id="ARBA00022729"/>
    </source>
</evidence>
<evidence type="ECO:0000313" key="18">
    <source>
        <dbReference type="EMBL" id="MBK4734615.1"/>
    </source>
</evidence>
<evidence type="ECO:0000256" key="2">
    <source>
        <dbReference type="ARBA" id="ARBA00004418"/>
    </source>
</evidence>
<dbReference type="InterPro" id="IPR041489">
    <property type="entry name" value="PDZ_6"/>
</dbReference>
<keyword evidence="9" id="KW-0574">Periplasm</keyword>
<dbReference type="CDD" id="cd10839">
    <property type="entry name" value="cpPDZ1_DegP-like"/>
    <property type="match status" value="1"/>
</dbReference>
<protein>
    <recommendedName>
        <fullName evidence="5">Probable periplasmic serine endoprotease DegP-like</fullName>
        <ecNumber evidence="4">3.4.21.107</ecNumber>
    </recommendedName>
    <alternativeName>
        <fullName evidence="13">Protease Do</fullName>
    </alternativeName>
</protein>
<keyword evidence="11" id="KW-0720">Serine protease</keyword>
<evidence type="ECO:0000256" key="14">
    <source>
        <dbReference type="PIRSR" id="PIRSR611782-1"/>
    </source>
</evidence>
<dbReference type="SUPFAM" id="SSF50156">
    <property type="entry name" value="PDZ domain-like"/>
    <property type="match status" value="2"/>
</dbReference>
<name>A0A934SSE8_9BURK</name>
<feature type="domain" description="PDZ" evidence="17">
    <location>
        <begin position="293"/>
        <end position="384"/>
    </location>
</feature>
<dbReference type="GO" id="GO:0004252">
    <property type="term" value="F:serine-type endopeptidase activity"/>
    <property type="evidence" value="ECO:0007669"/>
    <property type="project" value="InterPro"/>
</dbReference>
<evidence type="ECO:0000256" key="16">
    <source>
        <dbReference type="SAM" id="SignalP"/>
    </source>
</evidence>
<dbReference type="SUPFAM" id="SSF50494">
    <property type="entry name" value="Trypsin-like serine proteases"/>
    <property type="match status" value="1"/>
</dbReference>
<evidence type="ECO:0000256" key="4">
    <source>
        <dbReference type="ARBA" id="ARBA00013035"/>
    </source>
</evidence>
<dbReference type="Pfam" id="PF17820">
    <property type="entry name" value="PDZ_6"/>
    <property type="match status" value="1"/>
</dbReference>
<evidence type="ECO:0000256" key="10">
    <source>
        <dbReference type="ARBA" id="ARBA00022801"/>
    </source>
</evidence>
<keyword evidence="12" id="KW-0346">Stress response</keyword>
<organism evidence="18 19">
    <name type="scientific">Noviherbaspirillum pedocola</name>
    <dbReference type="NCBI Taxonomy" id="2801341"/>
    <lineage>
        <taxon>Bacteria</taxon>
        <taxon>Pseudomonadati</taxon>
        <taxon>Pseudomonadota</taxon>
        <taxon>Betaproteobacteria</taxon>
        <taxon>Burkholderiales</taxon>
        <taxon>Oxalobacteraceae</taxon>
        <taxon>Noviherbaspirillum</taxon>
    </lineage>
</organism>
<comment type="caution">
    <text evidence="18">The sequence shown here is derived from an EMBL/GenBank/DDBJ whole genome shotgun (WGS) entry which is preliminary data.</text>
</comment>
<dbReference type="InterPro" id="IPR036034">
    <property type="entry name" value="PDZ_sf"/>
</dbReference>
<dbReference type="PANTHER" id="PTHR22939">
    <property type="entry name" value="SERINE PROTEASE FAMILY S1C HTRA-RELATED"/>
    <property type="match status" value="1"/>
</dbReference>
<dbReference type="GO" id="GO:0006508">
    <property type="term" value="P:proteolysis"/>
    <property type="evidence" value="ECO:0007669"/>
    <property type="project" value="UniProtKB-KW"/>
</dbReference>
<evidence type="ECO:0000256" key="6">
    <source>
        <dbReference type="ARBA" id="ARBA00022670"/>
    </source>
</evidence>
<evidence type="ECO:0000256" key="15">
    <source>
        <dbReference type="PIRSR" id="PIRSR611782-2"/>
    </source>
</evidence>
<dbReference type="InterPro" id="IPR001940">
    <property type="entry name" value="Peptidase_S1C"/>
</dbReference>
<dbReference type="InterPro" id="IPR001478">
    <property type="entry name" value="PDZ"/>
</dbReference>
<comment type="subcellular location">
    <subcellularLocation>
        <location evidence="2">Periplasm</location>
    </subcellularLocation>
</comment>
<reference evidence="18" key="1">
    <citation type="submission" date="2021-01" db="EMBL/GenBank/DDBJ databases">
        <title>Genome sequence of strain Noviherbaspirillum sp. DKR-6.</title>
        <authorList>
            <person name="Chaudhary D.K."/>
        </authorList>
    </citation>
    <scope>NUCLEOTIDE SEQUENCE</scope>
    <source>
        <strain evidence="18">DKR-6</strain>
    </source>
</reference>
<evidence type="ECO:0000313" key="19">
    <source>
        <dbReference type="Proteomes" id="UP000622890"/>
    </source>
</evidence>
<dbReference type="RefSeq" id="WP_200591347.1">
    <property type="nucleotide sequence ID" value="NZ_JAEPBG010000002.1"/>
</dbReference>
<dbReference type="AlphaFoldDB" id="A0A934SSE8"/>
<dbReference type="EMBL" id="JAEPBG010000002">
    <property type="protein sequence ID" value="MBK4734615.1"/>
    <property type="molecule type" value="Genomic_DNA"/>
</dbReference>